<dbReference type="Pfam" id="PF06674">
    <property type="entry name" value="DUF1176"/>
    <property type="match status" value="1"/>
</dbReference>
<gene>
    <name evidence="2" type="ORF">NX784_15380</name>
</gene>
<dbReference type="RefSeq" id="WP_258817561.1">
    <property type="nucleotide sequence ID" value="NZ_JANUGW010000010.1"/>
</dbReference>
<dbReference type="EMBL" id="JANUGW010000010">
    <property type="protein sequence ID" value="MCS0582970.1"/>
    <property type="molecule type" value="Genomic_DNA"/>
</dbReference>
<sequence>MPTSRQLIYLVLAASTSAGASDLPSISFSHKDWELACDNTRTCRAAGYHAEDDGPNGTILLTRSAGPNQPVTAQLQLADDEQHPAPRQLTLTVDGHDMGTVSVDAKSNIGNLSPAQVQALLPALLKDGRIAWQAKGTTWTISTAGANAVLLKMDEFQGRLATPGALVRKGNRPETSVPPPLPAPEIKAAAVIHDSKPATLTMAQTRDLMAALRKTVKDGSCELVDRKSEGADTLDVHRLTKNELLVSHACWTAAYNSGDGYWVVYTEPPYSAVLVTTSATDYDDGVISSMQKGRGIGDCIGTATWTWDGKSFVQTSAATTGMCRQIAAGGAWELPTLVTRVHKAR</sequence>
<accession>A0ABT1ZSS2</accession>
<dbReference type="Proteomes" id="UP001204151">
    <property type="component" value="Unassembled WGS sequence"/>
</dbReference>
<protein>
    <submittedName>
        <fullName evidence="2">DUF1176 domain-containing protein</fullName>
    </submittedName>
</protein>
<name>A0ABT1ZSS2_9BURK</name>
<evidence type="ECO:0000313" key="3">
    <source>
        <dbReference type="Proteomes" id="UP001204151"/>
    </source>
</evidence>
<evidence type="ECO:0000313" key="2">
    <source>
        <dbReference type="EMBL" id="MCS0582970.1"/>
    </source>
</evidence>
<proteinExistence type="predicted"/>
<reference evidence="2 3" key="1">
    <citation type="submission" date="2022-08" db="EMBL/GenBank/DDBJ databases">
        <title>Reclassification of Massilia species as members of the genera Telluria, Duganella, Pseudoduganella, Mokoshia gen. nov. and Zemynaea gen. nov. using orthogonal and non-orthogonal genome-based approaches.</title>
        <authorList>
            <person name="Bowman J.P."/>
        </authorList>
    </citation>
    <scope>NUCLEOTIDE SEQUENCE [LARGE SCALE GENOMIC DNA]</scope>
    <source>
        <strain evidence="2 3">JCM 31316</strain>
    </source>
</reference>
<keyword evidence="3" id="KW-1185">Reference proteome</keyword>
<comment type="caution">
    <text evidence="2">The sequence shown here is derived from an EMBL/GenBank/DDBJ whole genome shotgun (WGS) entry which is preliminary data.</text>
</comment>
<evidence type="ECO:0000256" key="1">
    <source>
        <dbReference type="SAM" id="SignalP"/>
    </source>
</evidence>
<feature type="chain" id="PRO_5046154435" evidence="1">
    <location>
        <begin position="21"/>
        <end position="345"/>
    </location>
</feature>
<organism evidence="2 3">
    <name type="scientific">Massilia pinisoli</name>
    <dbReference type="NCBI Taxonomy" id="1772194"/>
    <lineage>
        <taxon>Bacteria</taxon>
        <taxon>Pseudomonadati</taxon>
        <taxon>Pseudomonadota</taxon>
        <taxon>Betaproteobacteria</taxon>
        <taxon>Burkholderiales</taxon>
        <taxon>Oxalobacteraceae</taxon>
        <taxon>Telluria group</taxon>
        <taxon>Massilia</taxon>
    </lineage>
</organism>
<feature type="signal peptide" evidence="1">
    <location>
        <begin position="1"/>
        <end position="20"/>
    </location>
</feature>
<dbReference type="InterPro" id="IPR009560">
    <property type="entry name" value="DUF1176"/>
</dbReference>
<keyword evidence="1" id="KW-0732">Signal</keyword>